<feature type="transmembrane region" description="Helical" evidence="10">
    <location>
        <begin position="6"/>
        <end position="23"/>
    </location>
</feature>
<dbReference type="PANTHER" id="PTHR28650:SF1">
    <property type="entry name" value="PHOSPHATIDYLINOSITOL-GLYCAN BIOSYNTHESIS CLASS X PROTEIN"/>
    <property type="match status" value="1"/>
</dbReference>
<keyword evidence="5 10" id="KW-0812">Transmembrane</keyword>
<comment type="function">
    <text evidence="10">Stabilizing subunit of the glycosylphosphatidylinositol-mannosyltransferase I complex which catalyzes the transfer of the first mannose, via an alpha-1,4 bond from a dolichol-phosphate-mannose (Dol-P-Man) to the glucosaminyl acyl phosphatidylinositol (GlcN-(acyl)PI) intermediate to generate alpha-D-Man-(1-&gt;4)-alpha-D-GlcN-(1-&gt;6)-(1-radyl,2-acyl-sn-glycero-3-phospho)-2-acyl-inositol and participates in the sixth step of the glycosylphosphatidylinositol-anchor biosynthesis. Probably acts by stabilizing the mannosyltransferase PIGM.</text>
</comment>
<evidence type="ECO:0000256" key="7">
    <source>
        <dbReference type="ARBA" id="ARBA00022989"/>
    </source>
</evidence>
<dbReference type="AlphaFoldDB" id="A0AAW1DAD8"/>
<evidence type="ECO:0000256" key="6">
    <source>
        <dbReference type="ARBA" id="ARBA00022824"/>
    </source>
</evidence>
<dbReference type="InterPro" id="IPR013233">
    <property type="entry name" value="PIG-X/PBN1"/>
</dbReference>
<evidence type="ECO:0000256" key="4">
    <source>
        <dbReference type="ARBA" id="ARBA00022502"/>
    </source>
</evidence>
<reference evidence="11 12" key="1">
    <citation type="submission" date="2022-12" db="EMBL/GenBank/DDBJ databases">
        <title>Chromosome-level genome assembly of true bugs.</title>
        <authorList>
            <person name="Ma L."/>
            <person name="Li H."/>
        </authorList>
    </citation>
    <scope>NUCLEOTIDE SEQUENCE [LARGE SCALE GENOMIC DNA]</scope>
    <source>
        <strain evidence="11">Lab_2022b</strain>
    </source>
</reference>
<gene>
    <name evidence="11" type="ORF">O3M35_008617</name>
</gene>
<proteinExistence type="inferred from homology"/>
<dbReference type="GO" id="GO:0005789">
    <property type="term" value="C:endoplasmic reticulum membrane"/>
    <property type="evidence" value="ECO:0007669"/>
    <property type="project" value="UniProtKB-SubCell"/>
</dbReference>
<dbReference type="Proteomes" id="UP001461498">
    <property type="component" value="Unassembled WGS sequence"/>
</dbReference>
<keyword evidence="7 10" id="KW-1133">Transmembrane helix</keyword>
<evidence type="ECO:0000313" key="11">
    <source>
        <dbReference type="EMBL" id="KAK9506740.1"/>
    </source>
</evidence>
<dbReference type="SMART" id="SM00780">
    <property type="entry name" value="PIG-X"/>
    <property type="match status" value="1"/>
</dbReference>
<evidence type="ECO:0000256" key="2">
    <source>
        <dbReference type="ARBA" id="ARBA00004687"/>
    </source>
</evidence>
<keyword evidence="4 10" id="KW-0337">GPI-anchor biosynthesis</keyword>
<keyword evidence="6 10" id="KW-0256">Endoplasmic reticulum</keyword>
<evidence type="ECO:0000256" key="8">
    <source>
        <dbReference type="ARBA" id="ARBA00023136"/>
    </source>
</evidence>
<evidence type="ECO:0000256" key="3">
    <source>
        <dbReference type="ARBA" id="ARBA00010345"/>
    </source>
</evidence>
<accession>A0AAW1DAD8</accession>
<dbReference type="Pfam" id="PF08320">
    <property type="entry name" value="PIG-X"/>
    <property type="match status" value="1"/>
</dbReference>
<comment type="subcellular location">
    <subcellularLocation>
        <location evidence="1 10">Endoplasmic reticulum membrane</location>
        <topology evidence="1 10">Single-pass membrane protein</topology>
    </subcellularLocation>
</comment>
<comment type="caution">
    <text evidence="11">The sequence shown here is derived from an EMBL/GenBank/DDBJ whole genome shotgun (WGS) entry which is preliminary data.</text>
</comment>
<organism evidence="11 12">
    <name type="scientific">Rhynocoris fuscipes</name>
    <dbReference type="NCBI Taxonomy" id="488301"/>
    <lineage>
        <taxon>Eukaryota</taxon>
        <taxon>Metazoa</taxon>
        <taxon>Ecdysozoa</taxon>
        <taxon>Arthropoda</taxon>
        <taxon>Hexapoda</taxon>
        <taxon>Insecta</taxon>
        <taxon>Pterygota</taxon>
        <taxon>Neoptera</taxon>
        <taxon>Paraneoptera</taxon>
        <taxon>Hemiptera</taxon>
        <taxon>Heteroptera</taxon>
        <taxon>Panheteroptera</taxon>
        <taxon>Cimicomorpha</taxon>
        <taxon>Reduviidae</taxon>
        <taxon>Harpactorinae</taxon>
        <taxon>Harpactorini</taxon>
        <taxon>Rhynocoris</taxon>
    </lineage>
</organism>
<dbReference type="InterPro" id="IPR040039">
    <property type="entry name" value="PIGX"/>
</dbReference>
<evidence type="ECO:0000256" key="9">
    <source>
        <dbReference type="ARBA" id="ARBA00023180"/>
    </source>
</evidence>
<dbReference type="PANTHER" id="PTHR28650">
    <property type="entry name" value="PHOSPHATIDYLINOSITOL-GLYCAN BIOSYNTHESIS CLASS X PROTEIN"/>
    <property type="match status" value="1"/>
</dbReference>
<keyword evidence="8 10" id="KW-0472">Membrane</keyword>
<dbReference type="GO" id="GO:0006506">
    <property type="term" value="P:GPI anchor biosynthetic process"/>
    <property type="evidence" value="ECO:0007669"/>
    <property type="project" value="UniProtKB-KW"/>
</dbReference>
<comment type="caution">
    <text evidence="10">Lacks conserved residue(s) required for the propagation of feature annotation.</text>
</comment>
<name>A0AAW1DAD8_9HEMI</name>
<evidence type="ECO:0000313" key="12">
    <source>
        <dbReference type="Proteomes" id="UP001461498"/>
    </source>
</evidence>
<sequence length="246" mass="27788">MVNNCLLIILNYFSIIIFYSFIVKAEVKNSALLSWSLENKGFHRNIRYKLEIQDNNTCKEYQTIIKQVIPSSLYVNKDQLEDLSRLGKVTAIVNDFIDIEQPEDVSTSHDVLLFGSFEETAQYTVSSNIYLPVHLRYHLPQVGGGFRSTILPLPKVYVKPCEFSSNSTSKDVTMLPCSADSIKSCLYHLLPYKINDDTLEVLIPVGNSDHYDIVLIITHLITIGGALYIYTVVLLSLPKSSNSKKS</sequence>
<comment type="similarity">
    <text evidence="3 10">Belongs to the PIGX family.</text>
</comment>
<protein>
    <recommendedName>
        <fullName evidence="10">Phosphatidylinositol-glycan biosynthesis class X protein</fullName>
    </recommendedName>
</protein>
<feature type="transmembrane region" description="Helical" evidence="10">
    <location>
        <begin position="213"/>
        <end position="237"/>
    </location>
</feature>
<evidence type="ECO:0000256" key="10">
    <source>
        <dbReference type="RuleBase" id="RU366056"/>
    </source>
</evidence>
<comment type="pathway">
    <text evidence="2 10">Glycolipid biosynthesis; glycosylphosphatidylinositol-anchor biosynthesis.</text>
</comment>
<keyword evidence="9" id="KW-0325">Glycoprotein</keyword>
<evidence type="ECO:0000256" key="5">
    <source>
        <dbReference type="ARBA" id="ARBA00022692"/>
    </source>
</evidence>
<dbReference type="EMBL" id="JAPXFL010000005">
    <property type="protein sequence ID" value="KAK9506740.1"/>
    <property type="molecule type" value="Genomic_DNA"/>
</dbReference>
<evidence type="ECO:0000256" key="1">
    <source>
        <dbReference type="ARBA" id="ARBA00004389"/>
    </source>
</evidence>
<keyword evidence="12" id="KW-1185">Reference proteome</keyword>